<comment type="similarity">
    <text evidence="2">Belongs to the acylphosphatase family.</text>
</comment>
<dbReference type="Gene3D" id="1.10.357.160">
    <property type="match status" value="1"/>
</dbReference>
<name>A0A923SQ95_9FIRM</name>
<evidence type="ECO:0000256" key="5">
    <source>
        <dbReference type="ARBA" id="ARBA00022723"/>
    </source>
</evidence>
<dbReference type="InterPro" id="IPR006070">
    <property type="entry name" value="Sua5-like_dom"/>
</dbReference>
<dbReference type="AlphaFoldDB" id="A0A923SQ95"/>
<dbReference type="SUPFAM" id="SSF54975">
    <property type="entry name" value="Acylphosphatase/BLUF domain-like"/>
    <property type="match status" value="1"/>
</dbReference>
<dbReference type="SUPFAM" id="SSF55821">
    <property type="entry name" value="YrdC/RibB"/>
    <property type="match status" value="1"/>
</dbReference>
<dbReference type="InterPro" id="IPR055128">
    <property type="entry name" value="HypF_C_2"/>
</dbReference>
<dbReference type="GO" id="GO:0016743">
    <property type="term" value="F:carboxyl- or carbamoyltransferase activity"/>
    <property type="evidence" value="ECO:0007669"/>
    <property type="project" value="UniProtKB-UniRule"/>
</dbReference>
<dbReference type="Proteomes" id="UP000602647">
    <property type="component" value="Unassembled WGS sequence"/>
</dbReference>
<dbReference type="Pfam" id="PF00708">
    <property type="entry name" value="Acylphosphatase"/>
    <property type="match status" value="1"/>
</dbReference>
<feature type="domain" description="Acylphosphatase-like" evidence="12">
    <location>
        <begin position="8"/>
        <end position="94"/>
    </location>
</feature>
<sequence>MSTNKLVTEKIKLWGIVQGVGFRPFVAKIADRLGMKGEVLNIGGLVEITVTDEPRQIDAFVRTIEEEKPAPAEIVHIKRSRQPVQEFSGFTILDSGYGDDEAAMIPADLAICPQCQKELRDPDNPRYRHPFISCMICGPRYTIIDRIPYDRDNTTMIDFPMCDFCEGEYTNLHDRRYHAQTISCHNCGPVLSMSVEEGAALLKAGEVIAFKSMGGYNLLCDPLNDRAVEKLREIKKREQKPFAVMFRDLQQIREFCYVSETEERLLSSSARPILLLEHRPSDSKEINRSRFIGSFLPSMGAQYLLLDQISPLIVTSANLSEMPIIKDDEEMEAMMRRQPLIKGSISNKRRIQVRVDDSVARVIDGQPQMIRRSKGYAPVPLYVNTDFDGQILAVGGQLKNSFALTKGPFVYMSQYFGDMDSVENQRIYEEQIDRMGGLFRIQPQLAVCDLHPLYYTTAYGEKTGLPLLRVQHHHAHVASVMAEHDLKGPVIGVSFDGTGYGTDGAIWGGEFLLCEGGEFERIDHLRYVKMLGGDSSMKEGWKSAVSYLVAWENGYADEKEGLAVDLSEIMEFAGTQKERSWQGEELARKAISAGINTIQSSSMGRLFDGVAALLGIKDRNDYEGQCAIMLEDAAADPAPGRAGKLARDFHHRIAKLILNTCEEIRKERGVSQVALTGGVFQNKILMEESLELLRKHGFSPYYNISVSPNDGGIALGQAYIALKKKEAGYGD</sequence>
<comment type="caution">
    <text evidence="14">The sequence shown here is derived from an EMBL/GenBank/DDBJ whole genome shotgun (WGS) entry which is preliminary data.</text>
</comment>
<keyword evidence="7" id="KW-0862">Zinc</keyword>
<dbReference type="PROSITE" id="PS00150">
    <property type="entry name" value="ACYLPHOSPHATASE_1"/>
    <property type="match status" value="1"/>
</dbReference>
<dbReference type="InterPro" id="IPR041440">
    <property type="entry name" value="HypF_C"/>
</dbReference>
<comment type="catalytic activity">
    <reaction evidence="9">
        <text>C-terminal L-cysteinyl-[HypE protein] + carbamoyl phosphate + ATP + H2O = C-terminal S-carboxamide-L-cysteinyl-[HypE protein] + AMP + phosphate + diphosphate + H(+)</text>
        <dbReference type="Rhea" id="RHEA:55636"/>
        <dbReference type="Rhea" id="RHEA-COMP:14247"/>
        <dbReference type="Rhea" id="RHEA-COMP:14392"/>
        <dbReference type="ChEBI" id="CHEBI:15377"/>
        <dbReference type="ChEBI" id="CHEBI:15378"/>
        <dbReference type="ChEBI" id="CHEBI:30616"/>
        <dbReference type="ChEBI" id="CHEBI:33019"/>
        <dbReference type="ChEBI" id="CHEBI:43474"/>
        <dbReference type="ChEBI" id="CHEBI:58228"/>
        <dbReference type="ChEBI" id="CHEBI:76913"/>
        <dbReference type="ChEBI" id="CHEBI:139126"/>
        <dbReference type="ChEBI" id="CHEBI:456215"/>
    </reaction>
</comment>
<dbReference type="Gene3D" id="3.30.420.360">
    <property type="match status" value="2"/>
</dbReference>
<evidence type="ECO:0000256" key="6">
    <source>
        <dbReference type="ARBA" id="ARBA00022771"/>
    </source>
</evidence>
<dbReference type="PROSITE" id="PS51163">
    <property type="entry name" value="YRDC"/>
    <property type="match status" value="1"/>
</dbReference>
<dbReference type="Gene3D" id="3.30.420.560">
    <property type="match status" value="1"/>
</dbReference>
<dbReference type="Pfam" id="PF01300">
    <property type="entry name" value="Sua5_yciO_yrdC"/>
    <property type="match status" value="1"/>
</dbReference>
<evidence type="ECO:0000259" key="12">
    <source>
        <dbReference type="PROSITE" id="PS51160"/>
    </source>
</evidence>
<organism evidence="14 15">
    <name type="scientific">Zhenpiania hominis</name>
    <dbReference type="NCBI Taxonomy" id="2763644"/>
    <lineage>
        <taxon>Bacteria</taxon>
        <taxon>Bacillati</taxon>
        <taxon>Bacillota</taxon>
        <taxon>Clostridia</taxon>
        <taxon>Peptostreptococcales</taxon>
        <taxon>Anaerovoracaceae</taxon>
        <taxon>Zhenpiania</taxon>
    </lineage>
</organism>
<dbReference type="InterPro" id="IPR017945">
    <property type="entry name" value="DHBP_synth_RibB-like_a/b_dom"/>
</dbReference>
<evidence type="ECO:0000256" key="8">
    <source>
        <dbReference type="ARBA" id="ARBA00047645"/>
    </source>
</evidence>
<dbReference type="Pfam" id="PF07503">
    <property type="entry name" value="zf-HYPF"/>
    <property type="match status" value="2"/>
</dbReference>
<evidence type="ECO:0000256" key="11">
    <source>
        <dbReference type="PROSITE-ProRule" id="PRU00520"/>
    </source>
</evidence>
<dbReference type="EC" id="6.2.-.-" evidence="10"/>
<keyword evidence="11" id="KW-0378">Hydrolase</keyword>
<evidence type="ECO:0000259" key="13">
    <source>
        <dbReference type="PROSITE" id="PS51163"/>
    </source>
</evidence>
<protein>
    <recommendedName>
        <fullName evidence="10">Carbamoyltransferase</fullName>
        <ecNumber evidence="10">6.2.-.-</ecNumber>
    </recommendedName>
</protein>
<dbReference type="Pfam" id="PF22521">
    <property type="entry name" value="HypF_C_2"/>
    <property type="match status" value="2"/>
</dbReference>
<proteinExistence type="inferred from homology"/>
<evidence type="ECO:0000256" key="2">
    <source>
        <dbReference type="ARBA" id="ARBA00005614"/>
    </source>
</evidence>
<dbReference type="NCBIfam" id="TIGR00143">
    <property type="entry name" value="hypF"/>
    <property type="match status" value="1"/>
</dbReference>
<keyword evidence="4" id="KW-0436">Ligase</keyword>
<dbReference type="InterPro" id="IPR001792">
    <property type="entry name" value="Acylphosphatase-like_dom"/>
</dbReference>
<comment type="similarity">
    <text evidence="3 10">Belongs to the carbamoyltransferase HypF family.</text>
</comment>
<evidence type="ECO:0000256" key="10">
    <source>
        <dbReference type="PIRNR" id="PIRNR006256"/>
    </source>
</evidence>
<keyword evidence="6" id="KW-0863">Zinc-finger</keyword>
<keyword evidence="15" id="KW-1185">Reference proteome</keyword>
<evidence type="ECO:0000256" key="9">
    <source>
        <dbReference type="ARBA" id="ARBA00048220"/>
    </source>
</evidence>
<dbReference type="PROSITE" id="PS51160">
    <property type="entry name" value="ACYLPHOSPHATASE_3"/>
    <property type="match status" value="1"/>
</dbReference>
<dbReference type="InterPro" id="IPR036046">
    <property type="entry name" value="Acylphosphatase-like_dom_sf"/>
</dbReference>
<gene>
    <name evidence="14" type="primary">hypF</name>
    <name evidence="14" type="ORF">H9L42_06010</name>
</gene>
<comment type="catalytic activity">
    <reaction evidence="8 11">
        <text>an acyl phosphate + H2O = a carboxylate + phosphate + H(+)</text>
        <dbReference type="Rhea" id="RHEA:14965"/>
        <dbReference type="ChEBI" id="CHEBI:15377"/>
        <dbReference type="ChEBI" id="CHEBI:15378"/>
        <dbReference type="ChEBI" id="CHEBI:29067"/>
        <dbReference type="ChEBI" id="CHEBI:43474"/>
        <dbReference type="ChEBI" id="CHEBI:59918"/>
        <dbReference type="EC" id="3.6.1.7"/>
    </reaction>
</comment>
<dbReference type="InterPro" id="IPR011125">
    <property type="entry name" value="Znf_HypF"/>
</dbReference>
<feature type="active site" evidence="11">
    <location>
        <position position="23"/>
    </location>
</feature>
<keyword evidence="5" id="KW-0479">Metal-binding</keyword>
<dbReference type="Pfam" id="PF17788">
    <property type="entry name" value="HypF_C"/>
    <property type="match status" value="1"/>
</dbReference>
<evidence type="ECO:0000256" key="1">
    <source>
        <dbReference type="ARBA" id="ARBA00004711"/>
    </source>
</evidence>
<evidence type="ECO:0000313" key="14">
    <source>
        <dbReference type="EMBL" id="MBC6679376.1"/>
    </source>
</evidence>
<dbReference type="InterPro" id="IPR043129">
    <property type="entry name" value="ATPase_NBD"/>
</dbReference>
<dbReference type="Gene3D" id="3.30.420.40">
    <property type="match status" value="1"/>
</dbReference>
<dbReference type="GO" id="GO:0008270">
    <property type="term" value="F:zinc ion binding"/>
    <property type="evidence" value="ECO:0007669"/>
    <property type="project" value="UniProtKB-KW"/>
</dbReference>
<dbReference type="SUPFAM" id="SSF53067">
    <property type="entry name" value="Actin-like ATPase domain"/>
    <property type="match status" value="1"/>
</dbReference>
<evidence type="ECO:0000256" key="4">
    <source>
        <dbReference type="ARBA" id="ARBA00022598"/>
    </source>
</evidence>
<dbReference type="PIRSF" id="PIRSF006256">
    <property type="entry name" value="CMPcnvr_hdrg_mat"/>
    <property type="match status" value="1"/>
</dbReference>
<dbReference type="EMBL" id="JACRYT010000004">
    <property type="protein sequence ID" value="MBC6679376.1"/>
    <property type="molecule type" value="Genomic_DNA"/>
</dbReference>
<feature type="active site" evidence="11">
    <location>
        <position position="41"/>
    </location>
</feature>
<evidence type="ECO:0000256" key="3">
    <source>
        <dbReference type="ARBA" id="ARBA00008097"/>
    </source>
</evidence>
<evidence type="ECO:0000256" key="7">
    <source>
        <dbReference type="ARBA" id="ARBA00022833"/>
    </source>
</evidence>
<dbReference type="GO" id="GO:0016874">
    <property type="term" value="F:ligase activity"/>
    <property type="evidence" value="ECO:0007669"/>
    <property type="project" value="UniProtKB-UniRule"/>
</dbReference>
<dbReference type="GO" id="GO:0003998">
    <property type="term" value="F:acylphosphatase activity"/>
    <property type="evidence" value="ECO:0007669"/>
    <property type="project" value="UniProtKB-EC"/>
</dbReference>
<dbReference type="Gene3D" id="3.90.870.50">
    <property type="match status" value="1"/>
</dbReference>
<dbReference type="PANTHER" id="PTHR42959">
    <property type="entry name" value="CARBAMOYLTRANSFERASE"/>
    <property type="match status" value="1"/>
</dbReference>
<comment type="pathway">
    <text evidence="1">Protein modification; [NiFe] hydrogenase maturation.</text>
</comment>
<evidence type="ECO:0000313" key="15">
    <source>
        <dbReference type="Proteomes" id="UP000602647"/>
    </source>
</evidence>
<accession>A0A923SQ95</accession>
<dbReference type="RefSeq" id="WP_187302484.1">
    <property type="nucleotide sequence ID" value="NZ_JACRYT010000004.1"/>
</dbReference>
<dbReference type="InterPro" id="IPR017968">
    <property type="entry name" value="Acylphosphatase_CS"/>
</dbReference>
<dbReference type="InterPro" id="IPR004421">
    <property type="entry name" value="Carbamoyltransferase_HypF"/>
</dbReference>
<dbReference type="InterPro" id="IPR051060">
    <property type="entry name" value="Carbamoyltrans_HypF-like"/>
</dbReference>
<dbReference type="PANTHER" id="PTHR42959:SF1">
    <property type="entry name" value="CARBAMOYLTRANSFERASE HYPF"/>
    <property type="match status" value="1"/>
</dbReference>
<dbReference type="GO" id="GO:0003725">
    <property type="term" value="F:double-stranded RNA binding"/>
    <property type="evidence" value="ECO:0007669"/>
    <property type="project" value="InterPro"/>
</dbReference>
<dbReference type="GO" id="GO:0051604">
    <property type="term" value="P:protein maturation"/>
    <property type="evidence" value="ECO:0007669"/>
    <property type="project" value="TreeGrafter"/>
</dbReference>
<dbReference type="Gene3D" id="3.30.110.120">
    <property type="match status" value="1"/>
</dbReference>
<reference evidence="14" key="1">
    <citation type="submission" date="2020-08" db="EMBL/GenBank/DDBJ databases">
        <title>Genome public.</title>
        <authorList>
            <person name="Liu C."/>
            <person name="Sun Q."/>
        </authorList>
    </citation>
    <scope>NUCLEOTIDE SEQUENCE</scope>
    <source>
        <strain evidence="14">BX12</strain>
    </source>
</reference>
<feature type="domain" description="YrdC-like" evidence="13">
    <location>
        <begin position="192"/>
        <end position="375"/>
    </location>
</feature>